<evidence type="ECO:0000256" key="2">
    <source>
        <dbReference type="ARBA" id="ARBA00001936"/>
    </source>
</evidence>
<name>A0A934WV37_9BACT</name>
<dbReference type="InterPro" id="IPR001131">
    <property type="entry name" value="Peptidase_M24B_aminopep-P_CS"/>
</dbReference>
<evidence type="ECO:0000256" key="1">
    <source>
        <dbReference type="ARBA" id="ARBA00001424"/>
    </source>
</evidence>
<protein>
    <recommendedName>
        <fullName evidence="4">Xaa-Pro aminopeptidase</fullName>
        <ecNumber evidence="4">3.4.11.9</ecNumber>
    </recommendedName>
</protein>
<dbReference type="InterPro" id="IPR007865">
    <property type="entry name" value="Aminopep_P_N"/>
</dbReference>
<evidence type="ECO:0000256" key="5">
    <source>
        <dbReference type="ARBA" id="ARBA00022670"/>
    </source>
</evidence>
<accession>A0A934WV37</accession>
<comment type="similarity">
    <text evidence="3">Belongs to the peptidase M24B family.</text>
</comment>
<organism evidence="11 12">
    <name type="scientific">Marivirga aurantiaca</name>
    <dbReference type="NCBI Taxonomy" id="2802615"/>
    <lineage>
        <taxon>Bacteria</taxon>
        <taxon>Pseudomonadati</taxon>
        <taxon>Bacteroidota</taxon>
        <taxon>Cytophagia</taxon>
        <taxon>Cytophagales</taxon>
        <taxon>Marivirgaceae</taxon>
        <taxon>Marivirga</taxon>
    </lineage>
</organism>
<dbReference type="GO" id="GO:0070006">
    <property type="term" value="F:metalloaminopeptidase activity"/>
    <property type="evidence" value="ECO:0007669"/>
    <property type="project" value="InterPro"/>
</dbReference>
<keyword evidence="9" id="KW-0464">Manganese</keyword>
<evidence type="ECO:0000256" key="6">
    <source>
        <dbReference type="ARBA" id="ARBA00022723"/>
    </source>
</evidence>
<dbReference type="EMBL" id="JAEQBW010000001">
    <property type="protein sequence ID" value="MBK6263479.1"/>
    <property type="molecule type" value="Genomic_DNA"/>
</dbReference>
<dbReference type="PANTHER" id="PTHR43226">
    <property type="entry name" value="XAA-PRO AMINOPEPTIDASE 3"/>
    <property type="match status" value="1"/>
</dbReference>
<dbReference type="InterPro" id="IPR036005">
    <property type="entry name" value="Creatinase/aminopeptidase-like"/>
</dbReference>
<keyword evidence="12" id="KW-1185">Reference proteome</keyword>
<evidence type="ECO:0000256" key="8">
    <source>
        <dbReference type="ARBA" id="ARBA00023049"/>
    </source>
</evidence>
<keyword evidence="5" id="KW-0645">Protease</keyword>
<dbReference type="SUPFAM" id="SSF55920">
    <property type="entry name" value="Creatinase/aminopeptidase"/>
    <property type="match status" value="1"/>
</dbReference>
<dbReference type="InterPro" id="IPR029149">
    <property type="entry name" value="Creatin/AminoP/Spt16_N"/>
</dbReference>
<dbReference type="EC" id="3.4.11.9" evidence="4"/>
<dbReference type="Pfam" id="PF05195">
    <property type="entry name" value="AMP_N"/>
    <property type="match status" value="1"/>
</dbReference>
<sequence length="429" mass="49193">MRYNPLDKSLYINNRKNFNKQLPAKSLAIFNSNDVMPTNADGTMTFRQNSDLFYLSGIDQEDSILVMFPDFPNDGWREILFVKETNEHIAIWEGHKYTKEEATDASGIQNIMWLSEFPVVFRTLMAEAENVFINTNEHIRAASEVQTRDERFIKWCKETYPAHQYRKAAPIMHNLRAIKSAEEIKQMQIACNITNEAFRRVLKFTKPGKMEYEIEAEFLHEFVRRGSKGFAYTPIVASGANACVLHYIENSKACKDGDLILMDVGAEYGNYNADMTRTIPVNGRYTQRQKDVYNAVLRVKREAMKMLKPGNVIAEYHKEVGKIMESELVGLGLLDKTDIKNQDAKNPAYKKYFMHGTSHHIGLDVHDVGNVYRKMEEGMVFTVEPGIYILEEGLGIRLENDLVITKSGLNDLMGDIPIELEEIEDLMNS</sequence>
<comment type="catalytic activity">
    <reaction evidence="1">
        <text>Release of any N-terminal amino acid, including proline, that is linked to proline, even from a dipeptide or tripeptide.</text>
        <dbReference type="EC" id="3.4.11.9"/>
    </reaction>
</comment>
<dbReference type="RefSeq" id="WP_201429174.1">
    <property type="nucleotide sequence ID" value="NZ_JAEQBW010000001.1"/>
</dbReference>
<evidence type="ECO:0000256" key="3">
    <source>
        <dbReference type="ARBA" id="ARBA00008766"/>
    </source>
</evidence>
<evidence type="ECO:0000313" key="11">
    <source>
        <dbReference type="EMBL" id="MBK6263479.1"/>
    </source>
</evidence>
<evidence type="ECO:0000256" key="7">
    <source>
        <dbReference type="ARBA" id="ARBA00022801"/>
    </source>
</evidence>
<dbReference type="SUPFAM" id="SSF53092">
    <property type="entry name" value="Creatinase/prolidase N-terminal domain"/>
    <property type="match status" value="1"/>
</dbReference>
<keyword evidence="11" id="KW-0031">Aminopeptidase</keyword>
<keyword evidence="6" id="KW-0479">Metal-binding</keyword>
<dbReference type="PANTHER" id="PTHR43226:SF4">
    <property type="entry name" value="XAA-PRO AMINOPEPTIDASE 3"/>
    <property type="match status" value="1"/>
</dbReference>
<evidence type="ECO:0000259" key="10">
    <source>
        <dbReference type="SMART" id="SM01011"/>
    </source>
</evidence>
<comment type="caution">
    <text evidence="11">The sequence shown here is derived from an EMBL/GenBank/DDBJ whole genome shotgun (WGS) entry which is preliminary data.</text>
</comment>
<evidence type="ECO:0000313" key="12">
    <source>
        <dbReference type="Proteomes" id="UP000611723"/>
    </source>
</evidence>
<dbReference type="GO" id="GO:0030145">
    <property type="term" value="F:manganese ion binding"/>
    <property type="evidence" value="ECO:0007669"/>
    <property type="project" value="InterPro"/>
</dbReference>
<reference evidence="11" key="1">
    <citation type="submission" date="2021-01" db="EMBL/GenBank/DDBJ databases">
        <title>Marivirga aurantiaca sp. nov., isolated from intertidal surface sediments.</title>
        <authorList>
            <person name="Zhang M."/>
        </authorList>
    </citation>
    <scope>NUCLEOTIDE SEQUENCE</scope>
    <source>
        <strain evidence="11">S37H4</strain>
    </source>
</reference>
<dbReference type="Gene3D" id="3.90.230.10">
    <property type="entry name" value="Creatinase/methionine aminopeptidase superfamily"/>
    <property type="match status" value="1"/>
</dbReference>
<dbReference type="GO" id="GO:0006508">
    <property type="term" value="P:proteolysis"/>
    <property type="evidence" value="ECO:0007669"/>
    <property type="project" value="UniProtKB-KW"/>
</dbReference>
<proteinExistence type="inferred from homology"/>
<dbReference type="InterPro" id="IPR052433">
    <property type="entry name" value="X-Pro_dipept-like"/>
</dbReference>
<dbReference type="SMART" id="SM01011">
    <property type="entry name" value="AMP_N"/>
    <property type="match status" value="1"/>
</dbReference>
<gene>
    <name evidence="11" type="ORF">JKA74_00415</name>
</gene>
<keyword evidence="8" id="KW-0482">Metalloprotease</keyword>
<dbReference type="CDD" id="cd01087">
    <property type="entry name" value="Prolidase"/>
    <property type="match status" value="1"/>
</dbReference>
<keyword evidence="7" id="KW-0378">Hydrolase</keyword>
<dbReference type="AlphaFoldDB" id="A0A934WV37"/>
<feature type="domain" description="Aminopeptidase P N-terminal" evidence="10">
    <location>
        <begin position="6"/>
        <end position="142"/>
    </location>
</feature>
<comment type="cofactor">
    <cofactor evidence="2">
        <name>Mn(2+)</name>
        <dbReference type="ChEBI" id="CHEBI:29035"/>
    </cofactor>
</comment>
<dbReference type="PROSITE" id="PS00491">
    <property type="entry name" value="PROLINE_PEPTIDASE"/>
    <property type="match status" value="1"/>
</dbReference>
<dbReference type="Proteomes" id="UP000611723">
    <property type="component" value="Unassembled WGS sequence"/>
</dbReference>
<evidence type="ECO:0000256" key="4">
    <source>
        <dbReference type="ARBA" id="ARBA00012574"/>
    </source>
</evidence>
<dbReference type="PRINTS" id="PR00599">
    <property type="entry name" value="MAPEPTIDASE"/>
</dbReference>
<evidence type="ECO:0000256" key="9">
    <source>
        <dbReference type="ARBA" id="ARBA00023211"/>
    </source>
</evidence>
<dbReference type="Gene3D" id="3.40.350.10">
    <property type="entry name" value="Creatinase/prolidase N-terminal domain"/>
    <property type="match status" value="1"/>
</dbReference>
<dbReference type="InterPro" id="IPR000994">
    <property type="entry name" value="Pept_M24"/>
</dbReference>
<dbReference type="Pfam" id="PF00557">
    <property type="entry name" value="Peptidase_M24"/>
    <property type="match status" value="1"/>
</dbReference>
<dbReference type="InterPro" id="IPR001714">
    <property type="entry name" value="Pept_M24_MAP"/>
</dbReference>